<dbReference type="InParanoid" id="D2V2N5"/>
<name>D2V2N5_NAEGR</name>
<dbReference type="PANTHER" id="PTHR21377">
    <property type="entry name" value="PROTEIN FAM210B, MITOCHONDRIAL"/>
    <property type="match status" value="1"/>
</dbReference>
<dbReference type="Proteomes" id="UP000006671">
    <property type="component" value="Unassembled WGS sequence"/>
</dbReference>
<keyword evidence="1" id="KW-0472">Membrane</keyword>
<dbReference type="Pfam" id="PF06916">
    <property type="entry name" value="FAM210A-B_dom"/>
    <property type="match status" value="1"/>
</dbReference>
<evidence type="ECO:0000256" key="1">
    <source>
        <dbReference type="SAM" id="Phobius"/>
    </source>
</evidence>
<feature type="transmembrane region" description="Helical" evidence="1">
    <location>
        <begin position="265"/>
        <end position="282"/>
    </location>
</feature>
<dbReference type="VEuPathDB" id="AmoebaDB:NAEGRDRAFT_78312"/>
<dbReference type="OrthoDB" id="426386at2759"/>
<organism evidence="4">
    <name type="scientific">Naegleria gruberi</name>
    <name type="common">Amoeba</name>
    <dbReference type="NCBI Taxonomy" id="5762"/>
    <lineage>
        <taxon>Eukaryota</taxon>
        <taxon>Discoba</taxon>
        <taxon>Heterolobosea</taxon>
        <taxon>Tetramitia</taxon>
        <taxon>Eutetramitia</taxon>
        <taxon>Vahlkampfiidae</taxon>
        <taxon>Naegleria</taxon>
    </lineage>
</organism>
<dbReference type="InterPro" id="IPR009688">
    <property type="entry name" value="FAM210A/B-like_dom"/>
</dbReference>
<dbReference type="RefSeq" id="XP_002681837.1">
    <property type="nucleotide sequence ID" value="XM_002681791.1"/>
</dbReference>
<evidence type="ECO:0000313" key="4">
    <source>
        <dbReference type="Proteomes" id="UP000006671"/>
    </source>
</evidence>
<feature type="domain" description="DUF1279" evidence="2">
    <location>
        <begin position="185"/>
        <end position="276"/>
    </location>
</feature>
<sequence length="288" mass="32671">MNRVVLSSSRNRRTLGKALTTALSMRQSSSINSRKFNSLSDNIINNNGSTTFSGTTINRSFSTVNSMIHKAVDPELSETKYITVKTPEDVVKNSNVIIEWLKVEGDPVEDNEIVCRIDRQPVVGDEIREMQADYKGIIHKIPFEPKPTREDIGKKLNVKMSPNQELYVLQTTEQEIRSQETVFAKIKRFVKQYGALGIVIYFGIYFLVLGTIFLLLQQGVFATKDVLQWLHSSGLDKLIDMSDLDKSEMYANAGVAWVLTKFTEPLRMAVTLAITPSIYRLLKKLMRK</sequence>
<evidence type="ECO:0000259" key="2">
    <source>
        <dbReference type="Pfam" id="PF06916"/>
    </source>
</evidence>
<feature type="transmembrane region" description="Helical" evidence="1">
    <location>
        <begin position="193"/>
        <end position="216"/>
    </location>
</feature>
<protein>
    <submittedName>
        <fullName evidence="3">DUF1279 domain-containing protein</fullName>
    </submittedName>
</protein>
<reference evidence="3 4" key="1">
    <citation type="journal article" date="2010" name="Cell">
        <title>The genome of Naegleria gruberi illuminates early eukaryotic versatility.</title>
        <authorList>
            <person name="Fritz-Laylin L.K."/>
            <person name="Prochnik S.E."/>
            <person name="Ginger M.L."/>
            <person name="Dacks J.B."/>
            <person name="Carpenter M.L."/>
            <person name="Field M.C."/>
            <person name="Kuo A."/>
            <person name="Paredez A."/>
            <person name="Chapman J."/>
            <person name="Pham J."/>
            <person name="Shu S."/>
            <person name="Neupane R."/>
            <person name="Cipriano M."/>
            <person name="Mancuso J."/>
            <person name="Tu H."/>
            <person name="Salamov A."/>
            <person name="Lindquist E."/>
            <person name="Shapiro H."/>
            <person name="Lucas S."/>
            <person name="Grigoriev I.V."/>
            <person name="Cande W.Z."/>
            <person name="Fulton C."/>
            <person name="Rokhsar D.S."/>
            <person name="Dawson S.C."/>
        </authorList>
    </citation>
    <scope>NUCLEOTIDE SEQUENCE [LARGE SCALE GENOMIC DNA]</scope>
    <source>
        <strain evidence="3 4">NEG-M</strain>
    </source>
</reference>
<dbReference type="EMBL" id="GG738849">
    <property type="protein sequence ID" value="EFC49093.1"/>
    <property type="molecule type" value="Genomic_DNA"/>
</dbReference>
<dbReference type="PANTHER" id="PTHR21377:SF0">
    <property type="entry name" value="PROTEIN FAM210B, MITOCHONDRIAL"/>
    <property type="match status" value="1"/>
</dbReference>
<proteinExistence type="predicted"/>
<keyword evidence="1" id="KW-1133">Transmembrane helix</keyword>
<dbReference type="InterPro" id="IPR045866">
    <property type="entry name" value="FAM210A/B-like"/>
</dbReference>
<dbReference type="GeneID" id="8852793"/>
<dbReference type="eggNOG" id="ENOG502SCY8">
    <property type="taxonomic scope" value="Eukaryota"/>
</dbReference>
<dbReference type="OMA" id="AITPYIY"/>
<dbReference type="GO" id="GO:0005739">
    <property type="term" value="C:mitochondrion"/>
    <property type="evidence" value="ECO:0007669"/>
    <property type="project" value="TreeGrafter"/>
</dbReference>
<keyword evidence="4" id="KW-1185">Reference proteome</keyword>
<evidence type="ECO:0000313" key="3">
    <source>
        <dbReference type="EMBL" id="EFC49093.1"/>
    </source>
</evidence>
<dbReference type="KEGG" id="ngr:NAEGRDRAFT_78312"/>
<keyword evidence="1" id="KW-0812">Transmembrane</keyword>
<accession>D2V2N5</accession>
<gene>
    <name evidence="3" type="ORF">NAEGRDRAFT_78312</name>
</gene>
<dbReference type="AlphaFoldDB" id="D2V2N5"/>